<feature type="domain" description="Rhodanese" evidence="1">
    <location>
        <begin position="43"/>
        <end position="121"/>
    </location>
</feature>
<reference evidence="2" key="1">
    <citation type="journal article" date="2020" name="Nature">
        <title>Giant virus diversity and host interactions through global metagenomics.</title>
        <authorList>
            <person name="Schulz F."/>
            <person name="Roux S."/>
            <person name="Paez-Espino D."/>
            <person name="Jungbluth S."/>
            <person name="Walsh D.A."/>
            <person name="Denef V.J."/>
            <person name="McMahon K.D."/>
            <person name="Konstantinidis K.T."/>
            <person name="Eloe-Fadrosh E.A."/>
            <person name="Kyrpides N.C."/>
            <person name="Woyke T."/>
        </authorList>
    </citation>
    <scope>NUCLEOTIDE SEQUENCE</scope>
    <source>
        <strain evidence="2">GVMAG-S-3300013093-109</strain>
    </source>
</reference>
<dbReference type="AlphaFoldDB" id="A0A6C0KR58"/>
<dbReference type="InterPro" id="IPR001763">
    <property type="entry name" value="Rhodanese-like_dom"/>
</dbReference>
<protein>
    <recommendedName>
        <fullName evidence="1">Rhodanese domain-containing protein</fullName>
    </recommendedName>
</protein>
<sequence>MKKLNTLLLALLLIIVPMVVYYSMDQIAIMKPSLSLSIPEARARRFGLVIDVRSPKEREELGFYPNSIPISLERLQKEVPMDISSKDTSILVYANGDYRAQHAADILYNMGYHKVRYISKPYLVLMPGSSM</sequence>
<dbReference type="EMBL" id="MN740968">
    <property type="protein sequence ID" value="QHU20495.1"/>
    <property type="molecule type" value="Genomic_DNA"/>
</dbReference>
<dbReference type="InterPro" id="IPR036873">
    <property type="entry name" value="Rhodanese-like_dom_sf"/>
</dbReference>
<dbReference type="CDD" id="cd00158">
    <property type="entry name" value="RHOD"/>
    <property type="match status" value="1"/>
</dbReference>
<accession>A0A6C0KR58</accession>
<dbReference type="PROSITE" id="PS50206">
    <property type="entry name" value="RHODANESE_3"/>
    <property type="match status" value="1"/>
</dbReference>
<name>A0A6C0KR58_9ZZZZ</name>
<dbReference type="Pfam" id="PF00581">
    <property type="entry name" value="Rhodanese"/>
    <property type="match status" value="1"/>
</dbReference>
<dbReference type="SUPFAM" id="SSF52821">
    <property type="entry name" value="Rhodanese/Cell cycle control phosphatase"/>
    <property type="match status" value="1"/>
</dbReference>
<evidence type="ECO:0000313" key="2">
    <source>
        <dbReference type="EMBL" id="QHU20495.1"/>
    </source>
</evidence>
<proteinExistence type="predicted"/>
<dbReference type="Gene3D" id="3.40.250.10">
    <property type="entry name" value="Rhodanese-like domain"/>
    <property type="match status" value="1"/>
</dbReference>
<organism evidence="2">
    <name type="scientific">viral metagenome</name>
    <dbReference type="NCBI Taxonomy" id="1070528"/>
    <lineage>
        <taxon>unclassified sequences</taxon>
        <taxon>metagenomes</taxon>
        <taxon>organismal metagenomes</taxon>
    </lineage>
</organism>
<evidence type="ECO:0000259" key="1">
    <source>
        <dbReference type="PROSITE" id="PS50206"/>
    </source>
</evidence>